<dbReference type="Proteomes" id="UP000053240">
    <property type="component" value="Unassembled WGS sequence"/>
</dbReference>
<dbReference type="InParanoid" id="A0A0N1IHY8"/>
<accession>A0A0N1IHY8</accession>
<keyword evidence="2" id="KW-1185">Reference proteome</keyword>
<protein>
    <submittedName>
        <fullName evidence="1">Uncharacterized protein</fullName>
    </submittedName>
</protein>
<organism evidence="1 2">
    <name type="scientific">Papilio machaon</name>
    <name type="common">Old World swallowtail butterfly</name>
    <dbReference type="NCBI Taxonomy" id="76193"/>
    <lineage>
        <taxon>Eukaryota</taxon>
        <taxon>Metazoa</taxon>
        <taxon>Ecdysozoa</taxon>
        <taxon>Arthropoda</taxon>
        <taxon>Hexapoda</taxon>
        <taxon>Insecta</taxon>
        <taxon>Pterygota</taxon>
        <taxon>Neoptera</taxon>
        <taxon>Endopterygota</taxon>
        <taxon>Lepidoptera</taxon>
        <taxon>Glossata</taxon>
        <taxon>Ditrysia</taxon>
        <taxon>Papilionoidea</taxon>
        <taxon>Papilionidae</taxon>
        <taxon>Papilioninae</taxon>
        <taxon>Papilio</taxon>
    </lineage>
</organism>
<gene>
    <name evidence="1" type="ORF">RR48_00393</name>
</gene>
<proteinExistence type="predicted"/>
<dbReference type="AlphaFoldDB" id="A0A0N1IHY8"/>
<sequence>MFNSTKIDDLQISSQLICVKQISELAHSSAQLTCIESLFAFLAVICESINSSRLVGSHRDELRKGRQRMCAEGATKILEACKDIVNGQVDLTTWEKKIAEESKIEFDEDDETEVGK</sequence>
<comment type="caution">
    <text evidence="1">The sequence shown here is derived from an EMBL/GenBank/DDBJ whole genome shotgun (WGS) entry which is preliminary data.</text>
</comment>
<evidence type="ECO:0000313" key="1">
    <source>
        <dbReference type="EMBL" id="KPJ21166.1"/>
    </source>
</evidence>
<name>A0A0N1IHY8_PAPMA</name>
<evidence type="ECO:0000313" key="2">
    <source>
        <dbReference type="Proteomes" id="UP000053240"/>
    </source>
</evidence>
<dbReference type="EMBL" id="LADJ01027713">
    <property type="protein sequence ID" value="KPJ21166.1"/>
    <property type="molecule type" value="Genomic_DNA"/>
</dbReference>
<reference evidence="1 2" key="1">
    <citation type="journal article" date="2015" name="Nat. Commun.">
        <title>Outbred genome sequencing and CRISPR/Cas9 gene editing in butterflies.</title>
        <authorList>
            <person name="Li X."/>
            <person name="Fan D."/>
            <person name="Zhang W."/>
            <person name="Liu G."/>
            <person name="Zhang L."/>
            <person name="Zhao L."/>
            <person name="Fang X."/>
            <person name="Chen L."/>
            <person name="Dong Y."/>
            <person name="Chen Y."/>
            <person name="Ding Y."/>
            <person name="Zhao R."/>
            <person name="Feng M."/>
            <person name="Zhu Y."/>
            <person name="Feng Y."/>
            <person name="Jiang X."/>
            <person name="Zhu D."/>
            <person name="Xiang H."/>
            <person name="Feng X."/>
            <person name="Li S."/>
            <person name="Wang J."/>
            <person name="Zhang G."/>
            <person name="Kronforst M.R."/>
            <person name="Wang W."/>
        </authorList>
    </citation>
    <scope>NUCLEOTIDE SEQUENCE [LARGE SCALE GENOMIC DNA]</scope>
    <source>
        <strain evidence="1">Ya'a_city_454_Pm</strain>
        <tissue evidence="1">Whole body</tissue>
    </source>
</reference>
<dbReference type="STRING" id="76193.A0A0N1IHY8"/>